<dbReference type="Proteomes" id="UP000504615">
    <property type="component" value="Unplaced"/>
</dbReference>
<dbReference type="PANTHER" id="PTHR46342">
    <property type="entry name" value="ALPHA-CATULIN"/>
    <property type="match status" value="1"/>
</dbReference>
<dbReference type="GO" id="GO:0045296">
    <property type="term" value="F:cadherin binding"/>
    <property type="evidence" value="ECO:0007669"/>
    <property type="project" value="InterPro"/>
</dbReference>
<dbReference type="OrthoDB" id="9933814at2759"/>
<comment type="subcellular location">
    <subcellularLocation>
        <location evidence="1">Cytoplasm</location>
    </subcellularLocation>
</comment>
<keyword evidence="3" id="KW-0963">Cytoplasm</keyword>
<dbReference type="Pfam" id="PF01044">
    <property type="entry name" value="Vinculin"/>
    <property type="match status" value="2"/>
</dbReference>
<dbReference type="RefSeq" id="XP_025073810.1">
    <property type="nucleotide sequence ID" value="XM_025218025.1"/>
</dbReference>
<protein>
    <submittedName>
        <fullName evidence="5">Alpha-catulin</fullName>
    </submittedName>
</protein>
<accession>A0A8N1S4S2</accession>
<gene>
    <name evidence="5" type="primary">LOC105426138</name>
</gene>
<dbReference type="AlphaFoldDB" id="A0A8N1S4S2"/>
<dbReference type="InterPro" id="IPR001033">
    <property type="entry name" value="Alpha_catenin"/>
</dbReference>
<dbReference type="Gene3D" id="1.20.120.230">
    <property type="entry name" value="Alpha-catenin/vinculin-like"/>
    <property type="match status" value="4"/>
</dbReference>
<sequence>MSISTLISHRERPLCSDRSLRAVARVGQAVNLAVERFVTVGETIADDNPEIKQDMYEACKEARVAGSAIEKLCECALEDNLADRGSVVRAARCLLGSVTKVLLLADIVVVNQLLHAKDKVARSLGRLESVSNFTEFVKAFSQFGGEMVELAHLTGDRQNDLKDERRRAQMAAARQVLERSTMMLLTSSKTCLRHPECPSAKENRDTVFCQMRRAMDLIHYVVKDGVLDCSESQSYSNSQSPQQEDWDSSTVCSALKHFERLVETTRMTLLGPGCRETLTSALETVVERTQDFTDSAYTSHEHRENILLLCDRAKLELNTLLRIGNSMNYEGGGGSPSSEMEQAVMGVLRATRDLRQQLSATTMEQAGDLGQVTKAGQELVSTIRNLALANDIDRLQESSDRFHEYIEHILEVCKLLRHVALSESLQVSAKFTEINLRIYGPQVVTAAHTLARHPTSKIAKENLEVFADMWQWLMTDVTTVAKDVLELSQNRPEKQVYMSLPRPGKHGTTSKPLKPVRLDSEEQAKIAKAGLEMKLITSEMDAETEKWQESGSALEENNDIVKRAKNMSSMAFSMYQFTRGEGALKTTQDLFTQAEYFAEEANRLYKVVRQFSYQVPGGPHKKELLENLDRVPTYVQQLQFTVKNPTVGKAATFTKVDNVIQETKNLMNVISKVVTTCFVCATKHDLVMPQYMELSPTTVHGQAEEDCLYPISPQLLPSTSPYVQPHPLTSAQFHSILKPPPNLSLSLFPFKYSPGHANASTGLSRNSGSFVHPSVLPYTTPGTQQPSYCLQNLQLLQLQLHHAQLQHLRHATLPR</sequence>
<dbReference type="SUPFAM" id="SSF47220">
    <property type="entry name" value="alpha-catenin/vinculin-like"/>
    <property type="match status" value="3"/>
</dbReference>
<dbReference type="PANTHER" id="PTHR46342:SF1">
    <property type="entry name" value="ALPHA-CATULIN"/>
    <property type="match status" value="1"/>
</dbReference>
<evidence type="ECO:0000313" key="5">
    <source>
        <dbReference type="RefSeq" id="XP_025073810.1"/>
    </source>
</evidence>
<evidence type="ECO:0000313" key="4">
    <source>
        <dbReference type="Proteomes" id="UP000504615"/>
    </source>
</evidence>
<organism evidence="4 5">
    <name type="scientific">Pogonomyrmex barbatus</name>
    <name type="common">red harvester ant</name>
    <dbReference type="NCBI Taxonomy" id="144034"/>
    <lineage>
        <taxon>Eukaryota</taxon>
        <taxon>Metazoa</taxon>
        <taxon>Ecdysozoa</taxon>
        <taxon>Arthropoda</taxon>
        <taxon>Hexapoda</taxon>
        <taxon>Insecta</taxon>
        <taxon>Pterygota</taxon>
        <taxon>Neoptera</taxon>
        <taxon>Endopterygota</taxon>
        <taxon>Hymenoptera</taxon>
        <taxon>Apocrita</taxon>
        <taxon>Aculeata</taxon>
        <taxon>Formicoidea</taxon>
        <taxon>Formicidae</taxon>
        <taxon>Myrmicinae</taxon>
        <taxon>Pogonomyrmex</taxon>
    </lineage>
</organism>
<evidence type="ECO:0000256" key="2">
    <source>
        <dbReference type="ARBA" id="ARBA00008376"/>
    </source>
</evidence>
<dbReference type="CTD" id="49713"/>
<dbReference type="GO" id="GO:0071944">
    <property type="term" value="C:cell periphery"/>
    <property type="evidence" value="ECO:0007669"/>
    <property type="project" value="UniProtKB-ARBA"/>
</dbReference>
<dbReference type="GO" id="GO:0007266">
    <property type="term" value="P:Rho protein signal transduction"/>
    <property type="evidence" value="ECO:0007669"/>
    <property type="project" value="InterPro"/>
</dbReference>
<dbReference type="InterPro" id="IPR030045">
    <property type="entry name" value="CTNNAL1"/>
</dbReference>
<evidence type="ECO:0000256" key="1">
    <source>
        <dbReference type="ARBA" id="ARBA00004496"/>
    </source>
</evidence>
<keyword evidence="4" id="KW-1185">Reference proteome</keyword>
<proteinExistence type="inferred from homology"/>
<dbReference type="GO" id="GO:0007155">
    <property type="term" value="P:cell adhesion"/>
    <property type="evidence" value="ECO:0007669"/>
    <property type="project" value="InterPro"/>
</dbReference>
<dbReference type="PRINTS" id="PR00805">
    <property type="entry name" value="ALPHACATENIN"/>
</dbReference>
<reference evidence="5" key="1">
    <citation type="submission" date="2025-08" db="UniProtKB">
        <authorList>
            <consortium name="RefSeq"/>
        </authorList>
    </citation>
    <scope>IDENTIFICATION</scope>
</reference>
<dbReference type="GO" id="GO:0005737">
    <property type="term" value="C:cytoplasm"/>
    <property type="evidence" value="ECO:0007669"/>
    <property type="project" value="UniProtKB-SubCell"/>
</dbReference>
<comment type="similarity">
    <text evidence="2">Belongs to the vinculin/alpha-catenin family.</text>
</comment>
<evidence type="ECO:0000256" key="3">
    <source>
        <dbReference type="ARBA" id="ARBA00022490"/>
    </source>
</evidence>
<dbReference type="InterPro" id="IPR036723">
    <property type="entry name" value="Alpha-catenin/vinculin-like_sf"/>
</dbReference>
<dbReference type="GO" id="GO:0051015">
    <property type="term" value="F:actin filament binding"/>
    <property type="evidence" value="ECO:0007669"/>
    <property type="project" value="InterPro"/>
</dbReference>
<name>A0A8N1S4S2_9HYME</name>
<dbReference type="InterPro" id="IPR006077">
    <property type="entry name" value="Vinculin/catenin"/>
</dbReference>
<dbReference type="GeneID" id="105426138"/>